<protein>
    <recommendedName>
        <fullName evidence="6">Probable ATP-binding protein YbiT</fullName>
    </recommendedName>
</protein>
<dbReference type="FunFam" id="3.40.50.300:FF:000011">
    <property type="entry name" value="Putative ABC transporter ATP-binding component"/>
    <property type="match status" value="1"/>
</dbReference>
<evidence type="ECO:0000256" key="4">
    <source>
        <dbReference type="ARBA" id="ARBA00022840"/>
    </source>
</evidence>
<evidence type="ECO:0000313" key="9">
    <source>
        <dbReference type="EMBL" id="SDG63925.1"/>
    </source>
</evidence>
<evidence type="ECO:0000313" key="10">
    <source>
        <dbReference type="Proteomes" id="UP000198607"/>
    </source>
</evidence>
<dbReference type="CDD" id="cd03221">
    <property type="entry name" value="ABCF_EF-3"/>
    <property type="match status" value="2"/>
</dbReference>
<keyword evidence="1" id="KW-1003">Cell membrane</keyword>
<proteinExistence type="inferred from homology"/>
<evidence type="ECO:0000256" key="2">
    <source>
        <dbReference type="ARBA" id="ARBA00022737"/>
    </source>
</evidence>
<dbReference type="InterPro" id="IPR003593">
    <property type="entry name" value="AAA+_ATPase"/>
</dbReference>
<name>A0A1G7VVS8_9RHOO</name>
<dbReference type="SMART" id="SM00382">
    <property type="entry name" value="AAA"/>
    <property type="match status" value="2"/>
</dbReference>
<evidence type="ECO:0000256" key="1">
    <source>
        <dbReference type="ARBA" id="ARBA00022475"/>
    </source>
</evidence>
<comment type="similarity">
    <text evidence="5">Belongs to the ABC transporter superfamily. ABCF family. YbiT subfamily.</text>
</comment>
<dbReference type="Proteomes" id="UP000198607">
    <property type="component" value="Unassembled WGS sequence"/>
</dbReference>
<dbReference type="RefSeq" id="WP_091932400.1">
    <property type="nucleotide sequence ID" value="NZ_FNCY01000001.1"/>
</dbReference>
<evidence type="ECO:0000256" key="3">
    <source>
        <dbReference type="ARBA" id="ARBA00022741"/>
    </source>
</evidence>
<dbReference type="GO" id="GO:0005524">
    <property type="term" value="F:ATP binding"/>
    <property type="evidence" value="ECO:0007669"/>
    <property type="project" value="UniProtKB-KW"/>
</dbReference>
<dbReference type="OrthoDB" id="9762051at2"/>
<keyword evidence="7" id="KW-0175">Coiled coil</keyword>
<dbReference type="Pfam" id="PF12848">
    <property type="entry name" value="ABC_tran_Xtn"/>
    <property type="match status" value="1"/>
</dbReference>
<feature type="domain" description="ABC transporter" evidence="8">
    <location>
        <begin position="2"/>
        <end position="252"/>
    </location>
</feature>
<dbReference type="InterPro" id="IPR003439">
    <property type="entry name" value="ABC_transporter-like_ATP-bd"/>
</dbReference>
<dbReference type="PROSITE" id="PS50893">
    <property type="entry name" value="ABC_TRANSPORTER_2"/>
    <property type="match status" value="2"/>
</dbReference>
<dbReference type="NCBIfam" id="NF011646">
    <property type="entry name" value="PRK15064.1"/>
    <property type="match status" value="1"/>
</dbReference>
<evidence type="ECO:0000256" key="5">
    <source>
        <dbReference type="ARBA" id="ARBA00061551"/>
    </source>
</evidence>
<dbReference type="PANTHER" id="PTHR19211">
    <property type="entry name" value="ATP-BINDING TRANSPORT PROTEIN-RELATED"/>
    <property type="match status" value="1"/>
</dbReference>
<keyword evidence="2" id="KW-0677">Repeat</keyword>
<evidence type="ECO:0000256" key="7">
    <source>
        <dbReference type="SAM" id="Coils"/>
    </source>
</evidence>
<dbReference type="SUPFAM" id="SSF52540">
    <property type="entry name" value="P-loop containing nucleoside triphosphate hydrolases"/>
    <property type="match status" value="2"/>
</dbReference>
<dbReference type="Pfam" id="PF00005">
    <property type="entry name" value="ABC_tran"/>
    <property type="match status" value="2"/>
</dbReference>
<sequence>MLVVANITMQFGAKPLFENVSVKFGEGYRYGLIGANGSGKSTFMKIVAGELESTAGNVSKDAHERMAYLRQDQFAYEDQRVIDVVMMGHEQMWACMQEKDAIYANPEATEEDYLHAAELEHHFAEYGGYTAEARAGELLLGVGIPSSQHYGPMSEVAPGWKLRVLLSQALFADPDILLLDEPTNNLDIATIRWLENVLNERNSTMIIISHDRHFLNQVCTHMADLDYGKITVYPGTYDDFMEASSQARQQQKNANDRAKERIAELQEFVRRFSANKSKAKQATSRMKLIDKLKPEDIKPSSRQYPWIRFDYDEKEKLHRQAFEIENLSFGYEGGRRVFNNFNLTLNAGDRLAVIGENGVGKSTLLKLLVGDLQPQHGSIKWAEKARFGYYAQDHADEFKREVNLTDWVADYARANSAEGEDLETLIRGTLGRLLFSGDDVRKPVNVLSGGEQGRMIFGKLMLQKPNVLIMDEPTNHLDMESIESLNTALEKFKGTLVFVSHDREFVSSLATRVLEIRDDGSLIDYPGNYEDYLASQGID</sequence>
<feature type="coiled-coil region" evidence="7">
    <location>
        <begin position="241"/>
        <end position="275"/>
    </location>
</feature>
<dbReference type="FunFam" id="3.40.50.300:FF:000070">
    <property type="entry name" value="Putative ABC transporter ATP-binding component"/>
    <property type="match status" value="1"/>
</dbReference>
<dbReference type="InterPro" id="IPR050611">
    <property type="entry name" value="ABCF"/>
</dbReference>
<keyword evidence="3" id="KW-0547">Nucleotide-binding</keyword>
<organism evidence="9 10">
    <name type="scientific">Propionivibrio dicarboxylicus</name>
    <dbReference type="NCBI Taxonomy" id="83767"/>
    <lineage>
        <taxon>Bacteria</taxon>
        <taxon>Pseudomonadati</taxon>
        <taxon>Pseudomonadota</taxon>
        <taxon>Betaproteobacteria</taxon>
        <taxon>Rhodocyclales</taxon>
        <taxon>Rhodocyclaceae</taxon>
        <taxon>Propionivibrio</taxon>
    </lineage>
</organism>
<dbReference type="InterPro" id="IPR032781">
    <property type="entry name" value="ABC_tran_Xtn"/>
</dbReference>
<dbReference type="STRING" id="83767.SAMN05660652_00326"/>
<feature type="domain" description="ABC transporter" evidence="8">
    <location>
        <begin position="322"/>
        <end position="538"/>
    </location>
</feature>
<dbReference type="NCBIfam" id="NF000355">
    <property type="entry name" value="ribo_prot_ABC_F"/>
    <property type="match status" value="1"/>
</dbReference>
<evidence type="ECO:0000256" key="6">
    <source>
        <dbReference type="ARBA" id="ARBA00074044"/>
    </source>
</evidence>
<accession>A0A1G7VVS8</accession>
<dbReference type="InterPro" id="IPR027417">
    <property type="entry name" value="P-loop_NTPase"/>
</dbReference>
<dbReference type="Gene3D" id="3.40.50.300">
    <property type="entry name" value="P-loop containing nucleotide triphosphate hydrolases"/>
    <property type="match status" value="2"/>
</dbReference>
<keyword evidence="1" id="KW-0472">Membrane</keyword>
<gene>
    <name evidence="9" type="ORF">SAMN05660652_00326</name>
</gene>
<keyword evidence="4" id="KW-0067">ATP-binding</keyword>
<dbReference type="GO" id="GO:0016887">
    <property type="term" value="F:ATP hydrolysis activity"/>
    <property type="evidence" value="ECO:0007669"/>
    <property type="project" value="InterPro"/>
</dbReference>
<dbReference type="PANTHER" id="PTHR19211:SF96">
    <property type="entry name" value="ATP-BINDING PROTEIN YBIT-RELATED"/>
    <property type="match status" value="1"/>
</dbReference>
<evidence type="ECO:0000259" key="8">
    <source>
        <dbReference type="PROSITE" id="PS50893"/>
    </source>
</evidence>
<keyword evidence="10" id="KW-1185">Reference proteome</keyword>
<reference evidence="9 10" key="1">
    <citation type="submission" date="2016-10" db="EMBL/GenBank/DDBJ databases">
        <authorList>
            <person name="de Groot N.N."/>
        </authorList>
    </citation>
    <scope>NUCLEOTIDE SEQUENCE [LARGE SCALE GENOMIC DNA]</scope>
    <source>
        <strain evidence="9 10">DSM 5885</strain>
    </source>
</reference>
<dbReference type="EMBL" id="FNCY01000001">
    <property type="protein sequence ID" value="SDG63925.1"/>
    <property type="molecule type" value="Genomic_DNA"/>
</dbReference>
<dbReference type="AlphaFoldDB" id="A0A1G7VVS8"/>